<evidence type="ECO:0000256" key="3">
    <source>
        <dbReference type="ARBA" id="ARBA00022741"/>
    </source>
</evidence>
<feature type="coiled-coil region" evidence="7">
    <location>
        <begin position="466"/>
        <end position="600"/>
    </location>
</feature>
<dbReference type="PANTHER" id="PTHR47969">
    <property type="entry name" value="CHROMOSOME-ASSOCIATED KINESIN KIF4A-RELATED"/>
    <property type="match status" value="1"/>
</dbReference>
<dbReference type="Pfam" id="PF00225">
    <property type="entry name" value="Kinesin"/>
    <property type="match status" value="1"/>
</dbReference>
<feature type="compositionally biased region" description="Basic residues" evidence="8">
    <location>
        <begin position="692"/>
        <end position="702"/>
    </location>
</feature>
<evidence type="ECO:0000256" key="2">
    <source>
        <dbReference type="ARBA" id="ARBA00022490"/>
    </source>
</evidence>
<organism evidence="10 11">
    <name type="scientific">Triparma verrucosa</name>
    <dbReference type="NCBI Taxonomy" id="1606542"/>
    <lineage>
        <taxon>Eukaryota</taxon>
        <taxon>Sar</taxon>
        <taxon>Stramenopiles</taxon>
        <taxon>Ochrophyta</taxon>
        <taxon>Bolidophyceae</taxon>
        <taxon>Parmales</taxon>
        <taxon>Triparmaceae</taxon>
        <taxon>Triparma</taxon>
    </lineage>
</organism>
<comment type="subcellular location">
    <subcellularLocation>
        <location evidence="1">Cytoplasm</location>
    </subcellularLocation>
</comment>
<evidence type="ECO:0000256" key="5">
    <source>
        <dbReference type="ARBA" id="ARBA00023054"/>
    </source>
</evidence>
<keyword evidence="3 6" id="KW-0547">Nucleotide-binding</keyword>
<dbReference type="InterPro" id="IPR027417">
    <property type="entry name" value="P-loop_NTPase"/>
</dbReference>
<feature type="region of interest" description="Disordered" evidence="8">
    <location>
        <begin position="1"/>
        <end position="24"/>
    </location>
</feature>
<accession>A0A9W7BFT9</accession>
<evidence type="ECO:0000256" key="8">
    <source>
        <dbReference type="SAM" id="MobiDB-lite"/>
    </source>
</evidence>
<dbReference type="EMBL" id="BRXX01000075">
    <property type="protein sequence ID" value="GMH87766.1"/>
    <property type="molecule type" value="Genomic_DNA"/>
</dbReference>
<comment type="caution">
    <text evidence="10">The sequence shown here is derived from an EMBL/GenBank/DDBJ whole genome shotgun (WGS) entry which is preliminary data.</text>
</comment>
<keyword evidence="5 7" id="KW-0175">Coiled coil</keyword>
<dbReference type="SMART" id="SM00129">
    <property type="entry name" value="KISc"/>
    <property type="match status" value="1"/>
</dbReference>
<dbReference type="GO" id="GO:0051231">
    <property type="term" value="P:spindle elongation"/>
    <property type="evidence" value="ECO:0007669"/>
    <property type="project" value="TreeGrafter"/>
</dbReference>
<feature type="domain" description="Kinesin motor" evidence="9">
    <location>
        <begin position="29"/>
        <end position="378"/>
    </location>
</feature>
<dbReference type="InterPro" id="IPR027640">
    <property type="entry name" value="Kinesin-like_fam"/>
</dbReference>
<keyword evidence="6" id="KW-0505">Motor protein</keyword>
<dbReference type="SUPFAM" id="SSF52540">
    <property type="entry name" value="P-loop containing nucleoside triphosphate hydrolases"/>
    <property type="match status" value="1"/>
</dbReference>
<protein>
    <recommendedName>
        <fullName evidence="9">Kinesin motor domain-containing protein</fullName>
    </recommendedName>
</protein>
<dbReference type="PANTHER" id="PTHR47969:SF15">
    <property type="entry name" value="CHROMOSOME-ASSOCIATED KINESIN KIF4A-RELATED"/>
    <property type="match status" value="1"/>
</dbReference>
<feature type="coiled-coil region" evidence="7">
    <location>
        <begin position="394"/>
        <end position="442"/>
    </location>
</feature>
<dbReference type="GO" id="GO:0007052">
    <property type="term" value="P:mitotic spindle organization"/>
    <property type="evidence" value="ECO:0007669"/>
    <property type="project" value="TreeGrafter"/>
</dbReference>
<evidence type="ECO:0000313" key="10">
    <source>
        <dbReference type="EMBL" id="GMH87766.1"/>
    </source>
</evidence>
<name>A0A9W7BFT9_9STRA</name>
<dbReference type="PROSITE" id="PS50067">
    <property type="entry name" value="KINESIN_MOTOR_2"/>
    <property type="match status" value="1"/>
</dbReference>
<dbReference type="Gene3D" id="3.40.850.10">
    <property type="entry name" value="Kinesin motor domain"/>
    <property type="match status" value="1"/>
</dbReference>
<dbReference type="CDD" id="cd00106">
    <property type="entry name" value="KISc"/>
    <property type="match status" value="1"/>
</dbReference>
<sequence length="702" mass="77509">MTSNQTIASSGGTRRPGTGGSPKSAINETIRVICRLRPTLPMDAPMVSSPREGVGAATFITPESMGTGGASSYESYVSNFTPGGDLTYSKNWGEEVKSFKYSGCVGPDIEQEELYSKQIKDIVSGVMDGYHGTILAYGQTGSGKTYTMKGEGDASAGVIPRSLRDMFEIASESVDDITFSISYLQIYCEVIYDMLDTSSRKVLSIREKDNRLYVENLTEVPVKSVESCLELIKEGDMKRATASTLLNAQSSRSHAALLVTVTRRKKANKSGKATACVSNLVMVDLAGSERAKQSGAKFQQFEELKAINLSLSALGNCVSALAANKTHVPYRDSKLTRLLQHTLGGNSRTAMVVCVRPGNDDAGETYSTLMFAMRASNVKVLAKVNTVLDFEKLYKDLQLNLDGSNDDVHRMELEVANLKIELEKAKEATQIAESQREALNKRFEMSERGFQASLAAAGGEDNGDLVEAIEGVSEKWQQEVEAIQQEHVKEIEALKMKHEQNLKAYKAAANSANFDTEEAGFELERAQKGHLETLENVTKLTEKLREAEKENSGRIAELLDELNAKNLLIEELEGGREKTQKAHNEKITELVMRLEELEEVQQSRKADMVSREAVLEMETLFSDTVEKLMHRVNQLEGKAKENREVEQIGNKHVDHKIQQSRQKNGDPQAMSLLAQMEQNVGGRGVRVEPGRLRARNGRKQAF</sequence>
<dbReference type="InterPro" id="IPR001752">
    <property type="entry name" value="Kinesin_motor_dom"/>
</dbReference>
<dbReference type="GO" id="GO:0005875">
    <property type="term" value="C:microtubule associated complex"/>
    <property type="evidence" value="ECO:0007669"/>
    <property type="project" value="TreeGrafter"/>
</dbReference>
<dbReference type="Proteomes" id="UP001165160">
    <property type="component" value="Unassembled WGS sequence"/>
</dbReference>
<comment type="similarity">
    <text evidence="6">Belongs to the TRAFAC class myosin-kinesin ATPase superfamily. Kinesin family.</text>
</comment>
<dbReference type="InterPro" id="IPR036961">
    <property type="entry name" value="Kinesin_motor_dom_sf"/>
</dbReference>
<dbReference type="AlphaFoldDB" id="A0A9W7BFT9"/>
<dbReference type="GO" id="GO:0005737">
    <property type="term" value="C:cytoplasm"/>
    <property type="evidence" value="ECO:0007669"/>
    <property type="project" value="UniProtKB-SubCell"/>
</dbReference>
<evidence type="ECO:0000256" key="6">
    <source>
        <dbReference type="PROSITE-ProRule" id="PRU00283"/>
    </source>
</evidence>
<evidence type="ECO:0000313" key="11">
    <source>
        <dbReference type="Proteomes" id="UP001165160"/>
    </source>
</evidence>
<evidence type="ECO:0000259" key="9">
    <source>
        <dbReference type="PROSITE" id="PS50067"/>
    </source>
</evidence>
<dbReference type="GO" id="GO:0005524">
    <property type="term" value="F:ATP binding"/>
    <property type="evidence" value="ECO:0007669"/>
    <property type="project" value="UniProtKB-UniRule"/>
</dbReference>
<dbReference type="GO" id="GO:0007018">
    <property type="term" value="P:microtubule-based movement"/>
    <property type="evidence" value="ECO:0007669"/>
    <property type="project" value="InterPro"/>
</dbReference>
<dbReference type="GO" id="GO:0003777">
    <property type="term" value="F:microtubule motor activity"/>
    <property type="evidence" value="ECO:0007669"/>
    <property type="project" value="InterPro"/>
</dbReference>
<dbReference type="PRINTS" id="PR00380">
    <property type="entry name" value="KINESINHEAVY"/>
</dbReference>
<feature type="binding site" evidence="6">
    <location>
        <begin position="138"/>
        <end position="145"/>
    </location>
    <ligand>
        <name>ATP</name>
        <dbReference type="ChEBI" id="CHEBI:30616"/>
    </ligand>
</feature>
<dbReference type="GO" id="GO:0008017">
    <property type="term" value="F:microtubule binding"/>
    <property type="evidence" value="ECO:0007669"/>
    <property type="project" value="InterPro"/>
</dbReference>
<keyword evidence="2" id="KW-0963">Cytoplasm</keyword>
<evidence type="ECO:0000256" key="1">
    <source>
        <dbReference type="ARBA" id="ARBA00004496"/>
    </source>
</evidence>
<gene>
    <name evidence="10" type="ORF">TrVE_jg2827</name>
</gene>
<feature type="region of interest" description="Disordered" evidence="8">
    <location>
        <begin position="680"/>
        <end position="702"/>
    </location>
</feature>
<keyword evidence="11" id="KW-1185">Reference proteome</keyword>
<keyword evidence="4 6" id="KW-0067">ATP-binding</keyword>
<evidence type="ECO:0000256" key="7">
    <source>
        <dbReference type="SAM" id="Coils"/>
    </source>
</evidence>
<reference evidence="11" key="1">
    <citation type="journal article" date="2023" name="Commun. Biol.">
        <title>Genome analysis of Parmales, the sister group of diatoms, reveals the evolutionary specialization of diatoms from phago-mixotrophs to photoautotrophs.</title>
        <authorList>
            <person name="Ban H."/>
            <person name="Sato S."/>
            <person name="Yoshikawa S."/>
            <person name="Yamada K."/>
            <person name="Nakamura Y."/>
            <person name="Ichinomiya M."/>
            <person name="Sato N."/>
            <person name="Blanc-Mathieu R."/>
            <person name="Endo H."/>
            <person name="Kuwata A."/>
            <person name="Ogata H."/>
        </authorList>
    </citation>
    <scope>NUCLEOTIDE SEQUENCE [LARGE SCALE GENOMIC DNA]</scope>
    <source>
        <strain evidence="11">NIES 3699</strain>
    </source>
</reference>
<evidence type="ECO:0000256" key="4">
    <source>
        <dbReference type="ARBA" id="ARBA00022840"/>
    </source>
</evidence>
<proteinExistence type="inferred from homology"/>